<sequence length="336" mass="35823">MKPQNQPPVKPSHEVTRSLVIKSASILSLLGVFSSSAVLAQAIDAIGDMPPVESAPAPEVAPASAPAPVEVAPAPAPVAPTRKLQSQEVYIDPTPYSLGATERYTPRATPEVPSRYAGTPQFSSGQSYRGRSNTNWTTYTASPSSVVRPGQTTSSGRNYYKTRDFDYRTYRPPVQIGNGNIRLIFPLAIPAPITSLFGWRIHPVTGESRFHTGTDLGAPLGTPVLAALAGQVAIADWLGGYGLTVTLQHNKGTQETLYAHLSEVFVKPGETVKQGDVIGRVGSTGLSTGPHLHFEFRQQTPDGWVALDAGAQLEYGLAQLVKAMQAADSKPQKSRS</sequence>
<evidence type="ECO:0000256" key="1">
    <source>
        <dbReference type="ARBA" id="ARBA00022729"/>
    </source>
</evidence>
<dbReference type="Pfam" id="PF01551">
    <property type="entry name" value="Peptidase_M23"/>
    <property type="match status" value="1"/>
</dbReference>
<dbReference type="GO" id="GO:0004222">
    <property type="term" value="F:metalloendopeptidase activity"/>
    <property type="evidence" value="ECO:0007669"/>
    <property type="project" value="TreeGrafter"/>
</dbReference>
<proteinExistence type="predicted"/>
<keyword evidence="1" id="KW-0732">Signal</keyword>
<protein>
    <submittedName>
        <fullName evidence="4">M23 family metallopeptidase</fullName>
    </submittedName>
</protein>
<organism evidence="4">
    <name type="scientific">Oscillatoriales cyanobacterium SpSt-418</name>
    <dbReference type="NCBI Taxonomy" id="2282169"/>
    <lineage>
        <taxon>Bacteria</taxon>
        <taxon>Bacillati</taxon>
        <taxon>Cyanobacteriota</taxon>
        <taxon>Cyanophyceae</taxon>
        <taxon>Oscillatoriophycideae</taxon>
        <taxon>Oscillatoriales</taxon>
    </lineage>
</organism>
<gene>
    <name evidence="4" type="ORF">ENR64_05545</name>
</gene>
<accession>A0A7C3KBU2</accession>
<evidence type="ECO:0000313" key="4">
    <source>
        <dbReference type="EMBL" id="HFM97229.1"/>
    </source>
</evidence>
<dbReference type="PANTHER" id="PTHR21666">
    <property type="entry name" value="PEPTIDASE-RELATED"/>
    <property type="match status" value="1"/>
</dbReference>
<feature type="region of interest" description="Disordered" evidence="2">
    <location>
        <begin position="108"/>
        <end position="159"/>
    </location>
</feature>
<dbReference type="InterPro" id="IPR050570">
    <property type="entry name" value="Cell_wall_metabolism_enzyme"/>
</dbReference>
<feature type="domain" description="M23ase beta-sheet core" evidence="3">
    <location>
        <begin position="209"/>
        <end position="299"/>
    </location>
</feature>
<evidence type="ECO:0000259" key="3">
    <source>
        <dbReference type="Pfam" id="PF01551"/>
    </source>
</evidence>
<comment type="caution">
    <text evidence="4">The sequence shown here is derived from an EMBL/GenBank/DDBJ whole genome shotgun (WGS) entry which is preliminary data.</text>
</comment>
<reference evidence="4" key="1">
    <citation type="journal article" date="2020" name="mSystems">
        <title>Genome- and Community-Level Interaction Insights into Carbon Utilization and Element Cycling Functions of Hydrothermarchaeota in Hydrothermal Sediment.</title>
        <authorList>
            <person name="Zhou Z."/>
            <person name="Liu Y."/>
            <person name="Xu W."/>
            <person name="Pan J."/>
            <person name="Luo Z.H."/>
            <person name="Li M."/>
        </authorList>
    </citation>
    <scope>NUCLEOTIDE SEQUENCE [LARGE SCALE GENOMIC DNA]</scope>
    <source>
        <strain evidence="4">SpSt-418</strain>
    </source>
</reference>
<dbReference type="SUPFAM" id="SSF51261">
    <property type="entry name" value="Duplicated hybrid motif"/>
    <property type="match status" value="1"/>
</dbReference>
<dbReference type="InterPro" id="IPR016047">
    <property type="entry name" value="M23ase_b-sheet_dom"/>
</dbReference>
<dbReference type="PANTHER" id="PTHR21666:SF289">
    <property type="entry name" value="L-ALA--D-GLU ENDOPEPTIDASE"/>
    <property type="match status" value="1"/>
</dbReference>
<dbReference type="InterPro" id="IPR011055">
    <property type="entry name" value="Dup_hybrid_motif"/>
</dbReference>
<name>A0A7C3KBU2_9CYAN</name>
<dbReference type="AlphaFoldDB" id="A0A7C3KBU2"/>
<dbReference type="CDD" id="cd12797">
    <property type="entry name" value="M23_peptidase"/>
    <property type="match status" value="1"/>
</dbReference>
<dbReference type="EMBL" id="DSRU01000062">
    <property type="protein sequence ID" value="HFM97229.1"/>
    <property type="molecule type" value="Genomic_DNA"/>
</dbReference>
<feature type="compositionally biased region" description="Polar residues" evidence="2">
    <location>
        <begin position="120"/>
        <end position="157"/>
    </location>
</feature>
<evidence type="ECO:0000256" key="2">
    <source>
        <dbReference type="SAM" id="MobiDB-lite"/>
    </source>
</evidence>
<dbReference type="Gene3D" id="2.70.70.10">
    <property type="entry name" value="Glucose Permease (Domain IIA)"/>
    <property type="match status" value="1"/>
</dbReference>